<gene>
    <name evidence="4" type="ORF">L4923_04325</name>
</gene>
<organism evidence="4 5">
    <name type="scientific">Mesorhizobium retamae</name>
    <dbReference type="NCBI Taxonomy" id="2912854"/>
    <lineage>
        <taxon>Bacteria</taxon>
        <taxon>Pseudomonadati</taxon>
        <taxon>Pseudomonadota</taxon>
        <taxon>Alphaproteobacteria</taxon>
        <taxon>Hyphomicrobiales</taxon>
        <taxon>Phyllobacteriaceae</taxon>
        <taxon>Mesorhizobium</taxon>
    </lineage>
</organism>
<dbReference type="SMART" id="SM00327">
    <property type="entry name" value="VWA"/>
    <property type="match status" value="1"/>
</dbReference>
<name>A0ABS9QA15_9HYPH</name>
<dbReference type="Proteomes" id="UP001201701">
    <property type="component" value="Unassembled WGS sequence"/>
</dbReference>
<accession>A0ABS9QA15</accession>
<keyword evidence="5" id="KW-1185">Reference proteome</keyword>
<proteinExistence type="predicted"/>
<protein>
    <submittedName>
        <fullName evidence="4">Pilus assembly protein TadG-related protein</fullName>
    </submittedName>
</protein>
<evidence type="ECO:0000256" key="2">
    <source>
        <dbReference type="SAM" id="Phobius"/>
    </source>
</evidence>
<evidence type="ECO:0000313" key="4">
    <source>
        <dbReference type="EMBL" id="MCG7504240.1"/>
    </source>
</evidence>
<dbReference type="Gene3D" id="3.40.50.410">
    <property type="entry name" value="von Willebrand factor, type A domain"/>
    <property type="match status" value="2"/>
</dbReference>
<sequence length="459" mass="49255">MALGKFLWLSGRFARDRGGNFIVMAGVVLAVLAMAVGFAVDIGQMMNARSALSNAIDAAVTSTARDLTSGTATEEEAAKAIKAYLSANSTGGILSYDKIVLSKVTLDRTSHTLEVSAYVDVPLFFPLFSSEKTRRVSQTGAAVYSFRQIEVAMMLDLTGSMNEGNKIGSLQTAATNAITTIFRNQDPSRPRVRVALVPYANSVKVGSSLATNSVYVETSVAERSKPAPSNTTQRPPSSSINPGSCATERKGDYQYSDVGPDVAMVKRDYLLSQFIKKGNRGEGTLACPDAELMPLTSDAAALKARIGSFVASGGTAGHIGVQWTWYILSPSWAGVLGESQRPMAFDPAKVAKYAILMTDGEFNLSYFDASDVSQVYNDRGKVATRDSAKRLCLEMRKQGIEIFTIGFDLDEDNARETLQNCASPDAGGIKHFYDVATGTELDKAFQAIANNLQKLALTK</sequence>
<keyword evidence="2" id="KW-1133">Transmembrane helix</keyword>
<dbReference type="EMBL" id="JAKREW010000002">
    <property type="protein sequence ID" value="MCG7504240.1"/>
    <property type="molecule type" value="Genomic_DNA"/>
</dbReference>
<feature type="region of interest" description="Disordered" evidence="1">
    <location>
        <begin position="220"/>
        <end position="252"/>
    </location>
</feature>
<dbReference type="RefSeq" id="WP_239362314.1">
    <property type="nucleotide sequence ID" value="NZ_JAKREW010000002.1"/>
</dbReference>
<keyword evidence="2" id="KW-0812">Transmembrane</keyword>
<evidence type="ECO:0000256" key="1">
    <source>
        <dbReference type="SAM" id="MobiDB-lite"/>
    </source>
</evidence>
<feature type="compositionally biased region" description="Polar residues" evidence="1">
    <location>
        <begin position="227"/>
        <end position="244"/>
    </location>
</feature>
<evidence type="ECO:0000313" key="5">
    <source>
        <dbReference type="Proteomes" id="UP001201701"/>
    </source>
</evidence>
<dbReference type="InterPro" id="IPR036465">
    <property type="entry name" value="vWFA_dom_sf"/>
</dbReference>
<evidence type="ECO:0000259" key="3">
    <source>
        <dbReference type="PROSITE" id="PS50234"/>
    </source>
</evidence>
<dbReference type="PROSITE" id="PS50234">
    <property type="entry name" value="VWFA"/>
    <property type="match status" value="1"/>
</dbReference>
<dbReference type="InterPro" id="IPR002035">
    <property type="entry name" value="VWF_A"/>
</dbReference>
<feature type="transmembrane region" description="Helical" evidence="2">
    <location>
        <begin position="21"/>
        <end position="40"/>
    </location>
</feature>
<dbReference type="InterPro" id="IPR028087">
    <property type="entry name" value="Tad_N"/>
</dbReference>
<comment type="caution">
    <text evidence="4">The sequence shown here is derived from an EMBL/GenBank/DDBJ whole genome shotgun (WGS) entry which is preliminary data.</text>
</comment>
<dbReference type="Pfam" id="PF13400">
    <property type="entry name" value="Tad"/>
    <property type="match status" value="1"/>
</dbReference>
<feature type="domain" description="VWFA" evidence="3">
    <location>
        <begin position="150"/>
        <end position="448"/>
    </location>
</feature>
<reference evidence="4 5" key="1">
    <citation type="submission" date="2022-02" db="EMBL/GenBank/DDBJ databases">
        <title>Draft genome sequence of Mezorhizobium retamae strain IRAMC:0171 isolated from Retama raetam nodules.</title>
        <authorList>
            <person name="Bengaied R."/>
            <person name="Sbissi I."/>
            <person name="Huber K."/>
            <person name="Ghodbane F."/>
            <person name="Nouioui I."/>
            <person name="Tarhouni M."/>
            <person name="Gtari M."/>
        </authorList>
    </citation>
    <scope>NUCLEOTIDE SEQUENCE [LARGE SCALE GENOMIC DNA]</scope>
    <source>
        <strain evidence="4 5">IRAMC:0171</strain>
    </source>
</reference>
<dbReference type="SUPFAM" id="SSF53300">
    <property type="entry name" value="vWA-like"/>
    <property type="match status" value="1"/>
</dbReference>
<keyword evidence="2" id="KW-0472">Membrane</keyword>